<evidence type="ECO:0000259" key="1">
    <source>
        <dbReference type="Pfam" id="PF17648"/>
    </source>
</evidence>
<dbReference type="Proteomes" id="UP000027746">
    <property type="component" value="Unassembled WGS sequence"/>
</dbReference>
<dbReference type="OrthoDB" id="822427at2"/>
<sequence length="162" mass="17654">MLKIPPRTGPKPVTTPCAPHTQISQNPDSLSYQAFKERAFDFPFVTRQPSRISVPGAEALCLEHGQGCGCREAFMIGNEFAHVHPPEDGSLHMMLPEDAVPKIVDLGWAEPHPMATAGMIPLTAVMVYAPRDNAEIGTVLDLLRMSYDFACGRLGRVDSIAL</sequence>
<dbReference type="RefSeq" id="WP_037931499.1">
    <property type="nucleotide sequence ID" value="NZ_CP054604.1"/>
</dbReference>
<feature type="domain" description="Luciferase" evidence="1">
    <location>
        <begin position="77"/>
        <end position="146"/>
    </location>
</feature>
<dbReference type="GeneID" id="68872289"/>
<name>A0A073IWF5_9RHOB</name>
<dbReference type="Pfam" id="PF17648">
    <property type="entry name" value="Luciferase"/>
    <property type="match status" value="1"/>
</dbReference>
<organism evidence="2 4">
    <name type="scientific">Pseudosulfitobacter pseudonitzschiae</name>
    <dbReference type="NCBI Taxonomy" id="1402135"/>
    <lineage>
        <taxon>Bacteria</taxon>
        <taxon>Pseudomonadati</taxon>
        <taxon>Pseudomonadota</taxon>
        <taxon>Alphaproteobacteria</taxon>
        <taxon>Rhodobacterales</taxon>
        <taxon>Roseobacteraceae</taxon>
        <taxon>Pseudosulfitobacter</taxon>
    </lineage>
</organism>
<evidence type="ECO:0000313" key="4">
    <source>
        <dbReference type="Proteomes" id="UP000027746"/>
    </source>
</evidence>
<dbReference type="InterPro" id="IPR040841">
    <property type="entry name" value="Luciferase_dom"/>
</dbReference>
<keyword evidence="4" id="KW-1185">Reference proteome</keyword>
<accession>A0A073IWF5</accession>
<reference evidence="3" key="2">
    <citation type="submission" date="2021-01" db="EMBL/GenBank/DDBJ databases">
        <title>Diatom-associated Roseobacters Show Island Model of Population Structure.</title>
        <authorList>
            <person name="Qu L."/>
            <person name="Feng X."/>
            <person name="Chen Y."/>
            <person name="Li L."/>
            <person name="Wang X."/>
            <person name="Hu Z."/>
            <person name="Wang H."/>
            <person name="Luo H."/>
        </authorList>
    </citation>
    <scope>NUCLEOTIDE SEQUENCE</scope>
    <source>
        <strain evidence="3">SM26-45</strain>
    </source>
</reference>
<dbReference type="AlphaFoldDB" id="A0A073IWF5"/>
<dbReference type="PANTHER" id="PTHR38695">
    <property type="entry name" value="AMINO ACID PERMEASE_ SLC12A DOMAIN-CONTAINING PROTEIN"/>
    <property type="match status" value="1"/>
</dbReference>
<dbReference type="PANTHER" id="PTHR38695:SF1">
    <property type="entry name" value="AMINO ACID PERMEASE_ SLC12A DOMAIN-CONTAINING PROTEIN"/>
    <property type="match status" value="1"/>
</dbReference>
<dbReference type="InterPro" id="IPR048273">
    <property type="entry name" value="Luciferase"/>
</dbReference>
<dbReference type="EMBL" id="JAFBWN010000009">
    <property type="protein sequence ID" value="MBM2355754.1"/>
    <property type="molecule type" value="Genomic_DNA"/>
</dbReference>
<dbReference type="Proteomes" id="UP000809337">
    <property type="component" value="Unassembled WGS sequence"/>
</dbReference>
<evidence type="ECO:0000313" key="2">
    <source>
        <dbReference type="EMBL" id="KEJ93801.1"/>
    </source>
</evidence>
<proteinExistence type="predicted"/>
<protein>
    <recommendedName>
        <fullName evidence="1">Luciferase domain-containing protein</fullName>
    </recommendedName>
</protein>
<dbReference type="EMBL" id="JAMD01000026">
    <property type="protein sequence ID" value="KEJ93801.1"/>
    <property type="molecule type" value="Genomic_DNA"/>
</dbReference>
<reference evidence="2 4" key="1">
    <citation type="submission" date="2014-01" db="EMBL/GenBank/DDBJ databases">
        <title>Sulfitobacter sp. H3 (MCCC 1A00686) Genome Sequencing.</title>
        <authorList>
            <person name="Lai Q."/>
            <person name="Hong Z."/>
        </authorList>
    </citation>
    <scope>NUCLEOTIDE SEQUENCE [LARGE SCALE GENOMIC DNA]</scope>
    <source>
        <strain evidence="2 4">H3</strain>
    </source>
</reference>
<gene>
    <name evidence="3" type="ORF">JQX14_14480</name>
    <name evidence="2" type="ORF">SUH3_12750</name>
</gene>
<comment type="caution">
    <text evidence="2">The sequence shown here is derived from an EMBL/GenBank/DDBJ whole genome shotgun (WGS) entry which is preliminary data.</text>
</comment>
<evidence type="ECO:0000313" key="3">
    <source>
        <dbReference type="EMBL" id="MBM2355754.1"/>
    </source>
</evidence>